<dbReference type="SUPFAM" id="SSF46565">
    <property type="entry name" value="Chaperone J-domain"/>
    <property type="match status" value="1"/>
</dbReference>
<feature type="compositionally biased region" description="Polar residues" evidence="2">
    <location>
        <begin position="99"/>
        <end position="116"/>
    </location>
</feature>
<feature type="compositionally biased region" description="Low complexity" evidence="2">
    <location>
        <begin position="397"/>
        <end position="450"/>
    </location>
</feature>
<dbReference type="AlphaFoldDB" id="A0A1Y1I7J5"/>
<proteinExistence type="predicted"/>
<feature type="coiled-coil region" evidence="1">
    <location>
        <begin position="649"/>
        <end position="676"/>
    </location>
</feature>
<accession>A0A1Y1I7J5</accession>
<dbReference type="GO" id="GO:0030276">
    <property type="term" value="F:clathrin binding"/>
    <property type="evidence" value="ECO:0000318"/>
    <property type="project" value="GO_Central"/>
</dbReference>
<feature type="compositionally biased region" description="Basic and acidic residues" evidence="2">
    <location>
        <begin position="504"/>
        <end position="517"/>
    </location>
</feature>
<dbReference type="GO" id="GO:0005737">
    <property type="term" value="C:cytoplasm"/>
    <property type="evidence" value="ECO:0000318"/>
    <property type="project" value="GO_Central"/>
</dbReference>
<dbReference type="STRING" id="105231.A0A1Y1I7J5"/>
<dbReference type="PANTHER" id="PTHR23172:SF19">
    <property type="entry name" value="J DOMAIN-CONTAINING PROTEIN"/>
    <property type="match status" value="1"/>
</dbReference>
<dbReference type="GO" id="GO:0072318">
    <property type="term" value="P:clathrin coat disassembly"/>
    <property type="evidence" value="ECO:0000318"/>
    <property type="project" value="GO_Central"/>
</dbReference>
<organism evidence="3 4">
    <name type="scientific">Klebsormidium nitens</name>
    <name type="common">Green alga</name>
    <name type="synonym">Ulothrix nitens</name>
    <dbReference type="NCBI Taxonomy" id="105231"/>
    <lineage>
        <taxon>Eukaryota</taxon>
        <taxon>Viridiplantae</taxon>
        <taxon>Streptophyta</taxon>
        <taxon>Klebsormidiophyceae</taxon>
        <taxon>Klebsormidiales</taxon>
        <taxon>Klebsormidiaceae</taxon>
        <taxon>Klebsormidium</taxon>
    </lineage>
</organism>
<feature type="compositionally biased region" description="Low complexity" evidence="2">
    <location>
        <begin position="333"/>
        <end position="347"/>
    </location>
</feature>
<dbReference type="InterPro" id="IPR036869">
    <property type="entry name" value="J_dom_sf"/>
</dbReference>
<feature type="compositionally biased region" description="Pro residues" evidence="2">
    <location>
        <begin position="535"/>
        <end position="547"/>
    </location>
</feature>
<feature type="compositionally biased region" description="Low complexity" evidence="2">
    <location>
        <begin position="480"/>
        <end position="497"/>
    </location>
</feature>
<evidence type="ECO:0000256" key="2">
    <source>
        <dbReference type="SAM" id="MobiDB-lite"/>
    </source>
</evidence>
<dbReference type="EMBL" id="DF237124">
    <property type="protein sequence ID" value="GAQ84078.1"/>
    <property type="molecule type" value="Genomic_DNA"/>
</dbReference>
<evidence type="ECO:0000313" key="3">
    <source>
        <dbReference type="EMBL" id="GAQ84078.1"/>
    </source>
</evidence>
<dbReference type="Gene3D" id="1.10.287.110">
    <property type="entry name" value="DnaJ domain"/>
    <property type="match status" value="1"/>
</dbReference>
<dbReference type="Proteomes" id="UP000054558">
    <property type="component" value="Unassembled WGS sequence"/>
</dbReference>
<name>A0A1Y1I7J5_KLENI</name>
<evidence type="ECO:0000313" key="4">
    <source>
        <dbReference type="Proteomes" id="UP000054558"/>
    </source>
</evidence>
<evidence type="ECO:0000256" key="1">
    <source>
        <dbReference type="SAM" id="Coils"/>
    </source>
</evidence>
<reference evidence="3 4" key="1">
    <citation type="journal article" date="2014" name="Nat. Commun.">
        <title>Klebsormidium flaccidum genome reveals primary factors for plant terrestrial adaptation.</title>
        <authorList>
            <person name="Hori K."/>
            <person name="Maruyama F."/>
            <person name="Fujisawa T."/>
            <person name="Togashi T."/>
            <person name="Yamamoto N."/>
            <person name="Seo M."/>
            <person name="Sato S."/>
            <person name="Yamada T."/>
            <person name="Mori H."/>
            <person name="Tajima N."/>
            <person name="Moriyama T."/>
            <person name="Ikeuchi M."/>
            <person name="Watanabe M."/>
            <person name="Wada H."/>
            <person name="Kobayashi K."/>
            <person name="Saito M."/>
            <person name="Masuda T."/>
            <person name="Sasaki-Sekimoto Y."/>
            <person name="Mashiguchi K."/>
            <person name="Awai K."/>
            <person name="Shimojima M."/>
            <person name="Masuda S."/>
            <person name="Iwai M."/>
            <person name="Nobusawa T."/>
            <person name="Narise T."/>
            <person name="Kondo S."/>
            <person name="Saito H."/>
            <person name="Sato R."/>
            <person name="Murakawa M."/>
            <person name="Ihara Y."/>
            <person name="Oshima-Yamada Y."/>
            <person name="Ohtaka K."/>
            <person name="Satoh M."/>
            <person name="Sonobe K."/>
            <person name="Ishii M."/>
            <person name="Ohtani R."/>
            <person name="Kanamori-Sato M."/>
            <person name="Honoki R."/>
            <person name="Miyazaki D."/>
            <person name="Mochizuki H."/>
            <person name="Umetsu J."/>
            <person name="Higashi K."/>
            <person name="Shibata D."/>
            <person name="Kamiya Y."/>
            <person name="Sato N."/>
            <person name="Nakamura Y."/>
            <person name="Tabata S."/>
            <person name="Ida S."/>
            <person name="Kurokawa K."/>
            <person name="Ohta H."/>
        </authorList>
    </citation>
    <scope>NUCLEOTIDE SEQUENCE [LARGE SCALE GENOMIC DNA]</scope>
    <source>
        <strain evidence="3 4">NIES-2285</strain>
    </source>
</reference>
<dbReference type="OMA" id="LMFNDFY"/>
<dbReference type="InterPro" id="IPR001623">
    <property type="entry name" value="DnaJ_domain"/>
</dbReference>
<sequence>MGDDFANILQSNFGLRPSGKAAPMSRAQGAAKPVNPSSNGRAGPGLSTFGTRPAPSGSGSTRGGTGPKLDIPDNFGTAPAPSTAGIFDPPRDVFADLSQAASASTSPNRTEATETSGYDKLFGDVGKPPAAVAEDDIFGGLGGGVPSAQGPSDDVFGMGTPSSSTNAGLKMDDLLGNLGGSRSNRAARPQKSAAAGEDDILGGLGTGQPSARPSAKASTAPKVPDLYGDSDPLDDFASSTSDPFGGFPGVAASNGAPSAPPTSAFDDWGMPAPVPAATKPVSSQNRSGANEGRAAKPADTAPAKAADVPKVAPVSNAARSANKTEPSRKEESSAQSVPVAPVSAGPQFLTVDQIVLRTKPTKAPPPLRMPPSKPGEERRPSFESRRSQPPPPSYKEAQQAASQSRASPFPAADPQRSASAPRSTSTPPPQSQGSGSFFSGFSRSSNSARSSDGDKSNQGTPRTQSGESTPTFEDPDTKGAASAASASAAAMAAALERAQARHKAAYERKQREEREQAKSSASSEPPARERRPSNNAPPRPAAKPAPQPQSQTADFFSAPPRRSSKPAEPDLMHSSQDAPKSYSSVEDLFGTGSRRTSATDDLAGSKQKPSSRSANDLSGLQTPDWGSAFGVADPEADAGIEAGDSEERRKAKIAKAERLKERADAALRAKQEVDDKQASEADERHKCDELYGGYIKQWASGKEGNLRALLSTLQFVLWPECEWAPVQMSDLITGNSVKKVYQKAILRVHPDKVQQKGATVKQKYIAGKVFDLLKEAYNKFNSTELF</sequence>
<keyword evidence="4" id="KW-1185">Reference proteome</keyword>
<dbReference type="GO" id="GO:0031982">
    <property type="term" value="C:vesicle"/>
    <property type="evidence" value="ECO:0000318"/>
    <property type="project" value="GO_Central"/>
</dbReference>
<dbReference type="CDD" id="cd06257">
    <property type="entry name" value="DnaJ"/>
    <property type="match status" value="1"/>
</dbReference>
<feature type="compositionally biased region" description="Basic and acidic residues" evidence="2">
    <location>
        <begin position="374"/>
        <end position="386"/>
    </location>
</feature>
<feature type="compositionally biased region" description="Polar residues" evidence="2">
    <location>
        <begin position="573"/>
        <end position="584"/>
    </location>
</feature>
<gene>
    <name evidence="3" type="ORF">KFL_001750150</name>
</gene>
<dbReference type="PANTHER" id="PTHR23172">
    <property type="entry name" value="AUXILIN/CYCLIN G-ASSOCIATED KINASE-RELATED"/>
    <property type="match status" value="1"/>
</dbReference>
<feature type="compositionally biased region" description="Polar residues" evidence="2">
    <location>
        <begin position="607"/>
        <end position="621"/>
    </location>
</feature>
<feature type="compositionally biased region" description="Pro residues" evidence="2">
    <location>
        <begin position="362"/>
        <end position="373"/>
    </location>
</feature>
<feature type="compositionally biased region" description="Low complexity" evidence="2">
    <location>
        <begin position="295"/>
        <end position="314"/>
    </location>
</feature>
<dbReference type="OrthoDB" id="1717591at2759"/>
<feature type="compositionally biased region" description="Polar residues" evidence="2">
    <location>
        <begin position="456"/>
        <end position="471"/>
    </location>
</feature>
<keyword evidence="1" id="KW-0175">Coiled coil</keyword>
<protein>
    <submittedName>
        <fullName evidence="3">Chaperone DnaJ-domain superfamily protein</fullName>
    </submittedName>
</protein>
<dbReference type="GO" id="GO:0072583">
    <property type="term" value="P:clathrin-dependent endocytosis"/>
    <property type="evidence" value="ECO:0000318"/>
    <property type="project" value="GO_Central"/>
</dbReference>
<feature type="region of interest" description="Disordered" evidence="2">
    <location>
        <begin position="1"/>
        <end position="632"/>
    </location>
</feature>